<accession>A0A834MI56</accession>
<reference evidence="1" key="1">
    <citation type="submission" date="2020-08" db="EMBL/GenBank/DDBJ databases">
        <title>Genome sequencing and assembly of the red palm weevil Rhynchophorus ferrugineus.</title>
        <authorList>
            <person name="Dias G.B."/>
            <person name="Bergman C.M."/>
            <person name="Manee M."/>
        </authorList>
    </citation>
    <scope>NUCLEOTIDE SEQUENCE</scope>
    <source>
        <strain evidence="1">AA-2017</strain>
        <tissue evidence="1">Whole larva</tissue>
    </source>
</reference>
<proteinExistence type="predicted"/>
<name>A0A834MI56_RHYFE</name>
<keyword evidence="2" id="KW-1185">Reference proteome</keyword>
<gene>
    <name evidence="1" type="ORF">GWI33_021958</name>
</gene>
<dbReference type="AlphaFoldDB" id="A0A834MI56"/>
<protein>
    <submittedName>
        <fullName evidence="1">Uncharacterized protein</fullName>
    </submittedName>
</protein>
<dbReference type="Proteomes" id="UP000625711">
    <property type="component" value="Unassembled WGS sequence"/>
</dbReference>
<comment type="caution">
    <text evidence="1">The sequence shown here is derived from an EMBL/GenBank/DDBJ whole genome shotgun (WGS) entry which is preliminary data.</text>
</comment>
<evidence type="ECO:0000313" key="1">
    <source>
        <dbReference type="EMBL" id="KAF7284578.1"/>
    </source>
</evidence>
<evidence type="ECO:0000313" key="2">
    <source>
        <dbReference type="Proteomes" id="UP000625711"/>
    </source>
</evidence>
<dbReference type="EMBL" id="JAACXV010000075">
    <property type="protein sequence ID" value="KAF7284578.1"/>
    <property type="molecule type" value="Genomic_DNA"/>
</dbReference>
<sequence length="119" mass="12974">MLSHRTGPFSFVILSGNHQTSDLLSLGKLKQKEHKQRRSRAIWKENTEKADTIRMAAARVGPRGIGNSLQSSLTPRPCATRETASNLKELRHQDGGGEVASGGAISTVSKLVQELRRGN</sequence>
<organism evidence="1 2">
    <name type="scientific">Rhynchophorus ferrugineus</name>
    <name type="common">Red palm weevil</name>
    <name type="synonym">Curculio ferrugineus</name>
    <dbReference type="NCBI Taxonomy" id="354439"/>
    <lineage>
        <taxon>Eukaryota</taxon>
        <taxon>Metazoa</taxon>
        <taxon>Ecdysozoa</taxon>
        <taxon>Arthropoda</taxon>
        <taxon>Hexapoda</taxon>
        <taxon>Insecta</taxon>
        <taxon>Pterygota</taxon>
        <taxon>Neoptera</taxon>
        <taxon>Endopterygota</taxon>
        <taxon>Coleoptera</taxon>
        <taxon>Polyphaga</taxon>
        <taxon>Cucujiformia</taxon>
        <taxon>Curculionidae</taxon>
        <taxon>Dryophthorinae</taxon>
        <taxon>Rhynchophorus</taxon>
    </lineage>
</organism>